<evidence type="ECO:0000259" key="2">
    <source>
        <dbReference type="Pfam" id="PF13559"/>
    </source>
</evidence>
<feature type="domain" description="Protein-glutamine gamma-glutamyltransferase-like C-terminal" evidence="2">
    <location>
        <begin position="483"/>
        <end position="553"/>
    </location>
</feature>
<evidence type="ECO:0000313" key="4">
    <source>
        <dbReference type="Proteomes" id="UP001304300"/>
    </source>
</evidence>
<organism evidence="3 4">
    <name type="scientific">Rubellicoccus peritrichatus</name>
    <dbReference type="NCBI Taxonomy" id="3080537"/>
    <lineage>
        <taxon>Bacteria</taxon>
        <taxon>Pseudomonadati</taxon>
        <taxon>Verrucomicrobiota</taxon>
        <taxon>Opitutia</taxon>
        <taxon>Puniceicoccales</taxon>
        <taxon>Cerasicoccaceae</taxon>
        <taxon>Rubellicoccus</taxon>
    </lineage>
</organism>
<feature type="transmembrane region" description="Helical" evidence="1">
    <location>
        <begin position="400"/>
        <end position="421"/>
    </location>
</feature>
<feature type="transmembrane region" description="Helical" evidence="1">
    <location>
        <begin position="133"/>
        <end position="155"/>
    </location>
</feature>
<gene>
    <name evidence="3" type="ORF">RZN69_03695</name>
</gene>
<dbReference type="Proteomes" id="UP001304300">
    <property type="component" value="Chromosome"/>
</dbReference>
<reference evidence="3 4" key="1">
    <citation type="submission" date="2023-10" db="EMBL/GenBank/DDBJ databases">
        <title>Rubellicoccus peritrichatus gen. nov., sp. nov., isolated from an algae of coral reef tank.</title>
        <authorList>
            <person name="Luo J."/>
        </authorList>
    </citation>
    <scope>NUCLEOTIDE SEQUENCE [LARGE SCALE GENOMIC DNA]</scope>
    <source>
        <strain evidence="3 4">CR14</strain>
    </source>
</reference>
<keyword evidence="1" id="KW-0472">Membrane</keyword>
<evidence type="ECO:0000313" key="3">
    <source>
        <dbReference type="EMBL" id="WOO42179.1"/>
    </source>
</evidence>
<proteinExistence type="predicted"/>
<dbReference type="EMBL" id="CP136920">
    <property type="protein sequence ID" value="WOO42179.1"/>
    <property type="molecule type" value="Genomic_DNA"/>
</dbReference>
<name>A0AAQ3L9N6_9BACT</name>
<dbReference type="KEGG" id="puo:RZN69_03695"/>
<evidence type="ECO:0000256" key="1">
    <source>
        <dbReference type="SAM" id="Phobius"/>
    </source>
</evidence>
<accession>A0AAQ3L9N6</accession>
<feature type="transmembrane region" description="Helical" evidence="1">
    <location>
        <begin position="189"/>
        <end position="217"/>
    </location>
</feature>
<keyword evidence="1" id="KW-0812">Transmembrane</keyword>
<feature type="transmembrane region" description="Helical" evidence="1">
    <location>
        <begin position="47"/>
        <end position="66"/>
    </location>
</feature>
<dbReference type="InterPro" id="IPR025403">
    <property type="entry name" value="TgpA-like_C"/>
</dbReference>
<dbReference type="AlphaFoldDB" id="A0AAQ3L9N6"/>
<dbReference type="RefSeq" id="WP_317834664.1">
    <property type="nucleotide sequence ID" value="NZ_CP136920.1"/>
</dbReference>
<keyword evidence="4" id="KW-1185">Reference proteome</keyword>
<protein>
    <submittedName>
        <fullName evidence="3">DUF4129 domain-containing protein</fullName>
    </submittedName>
</protein>
<sequence length="566" mass="64447">MARQFRSKRRNGLSRARNRNHTTVEPAAFDLMEEGVHLLRRTTASAWICYLVGSGPFVVAFILFWNDMSHSGLAEQSLSYYAFGMALLYLWMKCWQCMFARSLRATLYLKEGDPMTFQTVLAMMRRQATWQGLGFICIPFAFVATIPFPRVYAFLHNMTVMDAVDKQEDSSKVVERSWKLAALWPGQSWFVVGIILLVGIVTFVNWFSVIAMLPYLLKMLFGVETSFVKSGFAFFNSTTFSTSFALTYLTLDPLVKAVYLLRCHYGESVQSGADLRLALVGFTRRMAKVGISALLLFLVGMSFNGVLKAEDVVNNETITEASIQSNSLDSAIDDTLRQREYIWRFPKEEVDESIEPPGWIQAILDTMDEWQERITEWIRSWFRDELQEDQPRELVDAPSLGWPILITIIVVAVVAIAYLGFRLFGQRKPGVAEAEAASLVEAVPNLADEDVRADSLPSNQWLDMARDLLAKGDYRLALRAFFLAQLAHFAQQRWIVIQRFKSNRDYVYELSKRAAGTEELLNTFRSEIRLFEDIWYGGYQASQDEVKEMQRLLIQSGALQAGGDSA</sequence>
<dbReference type="Pfam" id="PF13559">
    <property type="entry name" value="DUF4129"/>
    <property type="match status" value="1"/>
</dbReference>
<feature type="transmembrane region" description="Helical" evidence="1">
    <location>
        <begin position="286"/>
        <end position="307"/>
    </location>
</feature>
<keyword evidence="1" id="KW-1133">Transmembrane helix</keyword>
<feature type="transmembrane region" description="Helical" evidence="1">
    <location>
        <begin position="78"/>
        <end position="95"/>
    </location>
</feature>